<gene>
    <name evidence="7" type="ORF">QTH91_10885</name>
</gene>
<dbReference type="PANTHER" id="PTHR30086">
    <property type="entry name" value="ARGININE EXPORTER PROTEIN ARGO"/>
    <property type="match status" value="1"/>
</dbReference>
<keyword evidence="8" id="KW-1185">Reference proteome</keyword>
<dbReference type="PANTHER" id="PTHR30086:SF20">
    <property type="entry name" value="ARGININE EXPORTER PROTEIN ARGO-RELATED"/>
    <property type="match status" value="1"/>
</dbReference>
<evidence type="ECO:0000256" key="6">
    <source>
        <dbReference type="SAM" id="Phobius"/>
    </source>
</evidence>
<dbReference type="RefSeq" id="WP_286660100.1">
    <property type="nucleotide sequence ID" value="NZ_JASZYV010000002.1"/>
</dbReference>
<dbReference type="InterPro" id="IPR001123">
    <property type="entry name" value="LeuE-type"/>
</dbReference>
<name>A0ABT7NAN6_9BURK</name>
<protein>
    <submittedName>
        <fullName evidence="7">LysE family translocator</fullName>
    </submittedName>
</protein>
<evidence type="ECO:0000256" key="3">
    <source>
        <dbReference type="ARBA" id="ARBA00022692"/>
    </source>
</evidence>
<proteinExistence type="predicted"/>
<evidence type="ECO:0000256" key="1">
    <source>
        <dbReference type="ARBA" id="ARBA00004651"/>
    </source>
</evidence>
<dbReference type="Pfam" id="PF01810">
    <property type="entry name" value="LysE"/>
    <property type="match status" value="1"/>
</dbReference>
<feature type="transmembrane region" description="Helical" evidence="6">
    <location>
        <begin position="72"/>
        <end position="94"/>
    </location>
</feature>
<comment type="subcellular location">
    <subcellularLocation>
        <location evidence="1">Cell membrane</location>
        <topology evidence="1">Multi-pass membrane protein</topology>
    </subcellularLocation>
</comment>
<dbReference type="Proteomes" id="UP001174908">
    <property type="component" value="Unassembled WGS sequence"/>
</dbReference>
<dbReference type="EMBL" id="JASZYV010000002">
    <property type="protein sequence ID" value="MDM0044992.1"/>
    <property type="molecule type" value="Genomic_DNA"/>
</dbReference>
<comment type="caution">
    <text evidence="7">The sequence shown here is derived from an EMBL/GenBank/DDBJ whole genome shotgun (WGS) entry which is preliminary data.</text>
</comment>
<dbReference type="PIRSF" id="PIRSF006324">
    <property type="entry name" value="LeuE"/>
    <property type="match status" value="1"/>
</dbReference>
<feature type="transmembrane region" description="Helical" evidence="6">
    <location>
        <begin position="6"/>
        <end position="29"/>
    </location>
</feature>
<sequence>MPDTPHLLAFIGAGLLLNLTPGPDVFFIISQAMRQGARAGAVAALGITAGCCVHIVAAAVGVSALVAASAAAFAVLKWVGAAYLVYVGLTMLFARTPSPATGLVQGGGRVDDGPSAPLWQVFRRGFLTNALNPKVALFFLAFVPQFIAPGTEHPSQVFLLLGLLFNFNALWVNFGWAFGAAWLARRAGAMRRAMHWLERGAGAIFIGFGLRLALADSPAEPASR</sequence>
<feature type="transmembrane region" description="Helical" evidence="6">
    <location>
        <begin position="196"/>
        <end position="214"/>
    </location>
</feature>
<feature type="transmembrane region" description="Helical" evidence="6">
    <location>
        <begin position="126"/>
        <end position="147"/>
    </location>
</feature>
<reference evidence="7" key="1">
    <citation type="submission" date="2023-06" db="EMBL/GenBank/DDBJ databases">
        <authorList>
            <person name="Jiang Y."/>
            <person name="Liu Q."/>
        </authorList>
    </citation>
    <scope>NUCLEOTIDE SEQUENCE</scope>
    <source>
        <strain evidence="7">CGMCC 1.12089</strain>
    </source>
</reference>
<keyword evidence="4 6" id="KW-1133">Transmembrane helix</keyword>
<keyword evidence="2" id="KW-1003">Cell membrane</keyword>
<evidence type="ECO:0000313" key="7">
    <source>
        <dbReference type="EMBL" id="MDM0044992.1"/>
    </source>
</evidence>
<evidence type="ECO:0000313" key="8">
    <source>
        <dbReference type="Proteomes" id="UP001174908"/>
    </source>
</evidence>
<feature type="transmembrane region" description="Helical" evidence="6">
    <location>
        <begin position="159"/>
        <end position="184"/>
    </location>
</feature>
<evidence type="ECO:0000256" key="4">
    <source>
        <dbReference type="ARBA" id="ARBA00022989"/>
    </source>
</evidence>
<evidence type="ECO:0000256" key="5">
    <source>
        <dbReference type="ARBA" id="ARBA00023136"/>
    </source>
</evidence>
<organism evidence="7 8">
    <name type="scientific">Variovorax dokdonensis</name>
    <dbReference type="NCBI Taxonomy" id="344883"/>
    <lineage>
        <taxon>Bacteria</taxon>
        <taxon>Pseudomonadati</taxon>
        <taxon>Pseudomonadota</taxon>
        <taxon>Betaproteobacteria</taxon>
        <taxon>Burkholderiales</taxon>
        <taxon>Comamonadaceae</taxon>
        <taxon>Variovorax</taxon>
    </lineage>
</organism>
<feature type="transmembrane region" description="Helical" evidence="6">
    <location>
        <begin position="41"/>
        <end position="66"/>
    </location>
</feature>
<keyword evidence="3 6" id="KW-0812">Transmembrane</keyword>
<accession>A0ABT7NAN6</accession>
<keyword evidence="5 6" id="KW-0472">Membrane</keyword>
<evidence type="ECO:0000256" key="2">
    <source>
        <dbReference type="ARBA" id="ARBA00022475"/>
    </source>
</evidence>